<evidence type="ECO:0000313" key="2">
    <source>
        <dbReference type="EMBL" id="MDP2541757.1"/>
    </source>
</evidence>
<feature type="transmembrane region" description="Helical" evidence="1">
    <location>
        <begin position="7"/>
        <end position="24"/>
    </location>
</feature>
<organism evidence="3 4">
    <name type="scientific">Tenacibaculum discolor</name>
    <dbReference type="NCBI Taxonomy" id="361581"/>
    <lineage>
        <taxon>Bacteria</taxon>
        <taxon>Pseudomonadati</taxon>
        <taxon>Bacteroidota</taxon>
        <taxon>Flavobacteriia</taxon>
        <taxon>Flavobacteriales</taxon>
        <taxon>Flavobacteriaceae</taxon>
        <taxon>Tenacibaculum</taxon>
    </lineage>
</organism>
<dbReference type="AlphaFoldDB" id="A0A2G1BQA8"/>
<reference evidence="3 4" key="1">
    <citation type="journal article" date="2016" name="Nat. Commun.">
        <title>Microbial interactions lead to rapid micro-scale successions on model marine particles.</title>
        <authorList>
            <person name="Datta M.S."/>
            <person name="Sliwerska E."/>
            <person name="Gore J."/>
            <person name="Polz M.F."/>
            <person name="Cordero O.X."/>
        </authorList>
    </citation>
    <scope>NUCLEOTIDE SEQUENCE [LARGE SCALE GENOMIC DNA]</scope>
    <source>
        <strain evidence="3 4">4G03</strain>
    </source>
</reference>
<feature type="transmembrane region" description="Helical" evidence="1">
    <location>
        <begin position="77"/>
        <end position="97"/>
    </location>
</feature>
<evidence type="ECO:0000256" key="1">
    <source>
        <dbReference type="SAM" id="Phobius"/>
    </source>
</evidence>
<proteinExistence type="predicted"/>
<dbReference type="EMBL" id="PDUU01000020">
    <property type="protein sequence ID" value="PHN96232.1"/>
    <property type="molecule type" value="Genomic_DNA"/>
</dbReference>
<comment type="caution">
    <text evidence="3">The sequence shown here is derived from an EMBL/GenBank/DDBJ whole genome shotgun (WGS) entry which is preliminary data.</text>
</comment>
<accession>A0A2G1BQA8</accession>
<keyword evidence="1" id="KW-0812">Transmembrane</keyword>
<reference evidence="2 5" key="3">
    <citation type="submission" date="2023-07" db="EMBL/GenBank/DDBJ databases">
        <title>Genome content predicts the carbon catabolic preferences of heterotrophic bacteria.</title>
        <authorList>
            <person name="Gralka M."/>
        </authorList>
    </citation>
    <scope>NUCLEOTIDE SEQUENCE [LARGE SCALE GENOMIC DNA]</scope>
    <source>
        <strain evidence="2 5">4G03</strain>
    </source>
</reference>
<keyword evidence="5" id="KW-1185">Reference proteome</keyword>
<dbReference type="EMBL" id="JAUYVU010000007">
    <property type="protein sequence ID" value="MDP2541757.1"/>
    <property type="molecule type" value="Genomic_DNA"/>
</dbReference>
<dbReference type="Proteomes" id="UP000222163">
    <property type="component" value="Unassembled WGS sequence"/>
</dbReference>
<reference evidence="3" key="2">
    <citation type="submission" date="2017-10" db="EMBL/GenBank/DDBJ databases">
        <authorList>
            <person name="Enke T.N."/>
            <person name="Cordero O.X."/>
        </authorList>
    </citation>
    <scope>NUCLEOTIDE SEQUENCE</scope>
    <source>
        <strain evidence="3">4G03</strain>
    </source>
</reference>
<evidence type="ECO:0000313" key="5">
    <source>
        <dbReference type="Proteomes" id="UP001242342"/>
    </source>
</evidence>
<keyword evidence="1" id="KW-0472">Membrane</keyword>
<keyword evidence="1" id="KW-1133">Transmembrane helix</keyword>
<dbReference type="RefSeq" id="WP_099216609.1">
    <property type="nucleotide sequence ID" value="NZ_JAUYVU010000007.1"/>
</dbReference>
<feature type="transmembrane region" description="Helical" evidence="1">
    <location>
        <begin position="30"/>
        <end position="45"/>
    </location>
</feature>
<protein>
    <submittedName>
        <fullName evidence="3">Uncharacterized protein</fullName>
    </submittedName>
</protein>
<gene>
    <name evidence="3" type="ORF">CSC81_15270</name>
    <name evidence="2" type="ORF">Q8W23_09770</name>
</gene>
<evidence type="ECO:0000313" key="3">
    <source>
        <dbReference type="EMBL" id="PHN96232.1"/>
    </source>
</evidence>
<sequence length="122" mass="14291">MKVGIQKTVNIICGIALFLAVTALPIEYYNVLRIVVFAGCLLIFFNQKIKKYWRLLFISIALLFNPIFPIYLYVKSYWVLLDVLCGILFLLLVFYGYSSSIKKQRTIKKQVSKNKDMYNVKY</sequence>
<name>A0A2G1BQA8_9FLAO</name>
<feature type="transmembrane region" description="Helical" evidence="1">
    <location>
        <begin position="52"/>
        <end position="71"/>
    </location>
</feature>
<dbReference type="Pfam" id="PF20619">
    <property type="entry name" value="DUF6804"/>
    <property type="match status" value="1"/>
</dbReference>
<dbReference type="Proteomes" id="UP001242342">
    <property type="component" value="Unassembled WGS sequence"/>
</dbReference>
<dbReference type="InterPro" id="IPR046548">
    <property type="entry name" value="DUF6804"/>
</dbReference>
<evidence type="ECO:0000313" key="4">
    <source>
        <dbReference type="Proteomes" id="UP000222163"/>
    </source>
</evidence>